<name>A0A0A3JZH6_9BACL</name>
<evidence type="ECO:0000313" key="8">
    <source>
        <dbReference type="EMBL" id="KGR92377.1"/>
    </source>
</evidence>
<dbReference type="PANTHER" id="PTHR42790:SF19">
    <property type="entry name" value="KYNURENINE_ALPHA-AMINOADIPATE AMINOTRANSFERASE, MITOCHONDRIAL"/>
    <property type="match status" value="1"/>
</dbReference>
<evidence type="ECO:0000313" key="9">
    <source>
        <dbReference type="Proteomes" id="UP000030595"/>
    </source>
</evidence>
<dbReference type="Gene3D" id="3.90.1150.10">
    <property type="entry name" value="Aspartate Aminotransferase, domain 1"/>
    <property type="match status" value="1"/>
</dbReference>
<dbReference type="OrthoDB" id="9802328at2"/>
<organism evidence="8 9">
    <name type="scientific">Ureibacillus massiliensis 4400831 = CIP 108448 = CCUG 49529</name>
    <dbReference type="NCBI Taxonomy" id="1211035"/>
    <lineage>
        <taxon>Bacteria</taxon>
        <taxon>Bacillati</taxon>
        <taxon>Bacillota</taxon>
        <taxon>Bacilli</taxon>
        <taxon>Bacillales</taxon>
        <taxon>Caryophanaceae</taxon>
        <taxon>Ureibacillus</taxon>
    </lineage>
</organism>
<dbReference type="InterPro" id="IPR015422">
    <property type="entry name" value="PyrdxlP-dep_Trfase_small"/>
</dbReference>
<dbReference type="InterPro" id="IPR050859">
    <property type="entry name" value="Class-I_PLP-dep_aminotransf"/>
</dbReference>
<protein>
    <submittedName>
        <fullName evidence="8">Aspartate aminotransferase</fullName>
    </submittedName>
</protein>
<keyword evidence="9" id="KW-1185">Reference proteome</keyword>
<evidence type="ECO:0000256" key="6">
    <source>
        <dbReference type="ARBA" id="ARBA00022898"/>
    </source>
</evidence>
<reference evidence="8 9" key="1">
    <citation type="submission" date="2014-02" db="EMBL/GenBank/DDBJ databases">
        <title>Draft genome sequence of Lysinibacillus massiliensis CCUG 49529.</title>
        <authorList>
            <person name="Zhang F."/>
            <person name="Wang G."/>
            <person name="Zhang L."/>
        </authorList>
    </citation>
    <scope>NUCLEOTIDE SEQUENCE [LARGE SCALE GENOMIC DNA]</scope>
    <source>
        <strain evidence="8 9">CCUG 49529</strain>
    </source>
</reference>
<sequence length="400" mass="44673">MKYAEKILNTPSSFTRDILKVAGQEDVISFAGGLPNPISFPVEDLQNAINHAIEVHGPKLFQYSATEGYLPLRQYVADKLNKGQEGLDIQPEDILITTGSQQALEMISQVMIDKGDGIVMEEPGYLGAIQAFHLTEPTFHPVTLTDEGLNVAELENMLKNNQNIKFIYTVPNFHNPTGITYTKENRDAIYDVVKNYDVILIEDDPYGDLRWNGEKIPYIGAGRLENSVVLGSFSKIVTPGMRLGYIVTKNKELLNHVITAKQAADLHTNIFSQIVIHEYLAKNDLEAHVSKIIALYESQANAMLEAMAKYFPSSVKFTKPDGGMFIWVTLEEGVSSLDLFYKAMEEKVAFVPGDPFYTSKTNVNTFRLNYTNSSPEVIEEGIKRLGKLLHEVSTTEKALV</sequence>
<dbReference type="Pfam" id="PF00155">
    <property type="entry name" value="Aminotran_1_2"/>
    <property type="match status" value="1"/>
</dbReference>
<dbReference type="Gene3D" id="3.40.640.10">
    <property type="entry name" value="Type I PLP-dependent aspartate aminotransferase-like (Major domain)"/>
    <property type="match status" value="1"/>
</dbReference>
<dbReference type="SUPFAM" id="SSF53383">
    <property type="entry name" value="PLP-dependent transferases"/>
    <property type="match status" value="1"/>
</dbReference>
<dbReference type="PANTHER" id="PTHR42790">
    <property type="entry name" value="AMINOTRANSFERASE"/>
    <property type="match status" value="1"/>
</dbReference>
<comment type="caution">
    <text evidence="8">The sequence shown here is derived from an EMBL/GenBank/DDBJ whole genome shotgun (WGS) entry which is preliminary data.</text>
</comment>
<evidence type="ECO:0000256" key="2">
    <source>
        <dbReference type="ARBA" id="ARBA00007441"/>
    </source>
</evidence>
<dbReference type="AlphaFoldDB" id="A0A0A3JZH6"/>
<dbReference type="CDD" id="cd00609">
    <property type="entry name" value="AAT_like"/>
    <property type="match status" value="1"/>
</dbReference>
<gene>
    <name evidence="8" type="ORF">CD30_00760</name>
</gene>
<dbReference type="Proteomes" id="UP000030595">
    <property type="component" value="Unassembled WGS sequence"/>
</dbReference>
<keyword evidence="6" id="KW-0663">Pyridoxal phosphate</keyword>
<keyword evidence="5 8" id="KW-0808">Transferase</keyword>
<evidence type="ECO:0000256" key="3">
    <source>
        <dbReference type="ARBA" id="ARBA00011738"/>
    </source>
</evidence>
<keyword evidence="4 8" id="KW-0032">Aminotransferase</keyword>
<dbReference type="InterPro" id="IPR004839">
    <property type="entry name" value="Aminotransferase_I/II_large"/>
</dbReference>
<dbReference type="InterPro" id="IPR015424">
    <property type="entry name" value="PyrdxlP-dep_Trfase"/>
</dbReference>
<dbReference type="EMBL" id="JPVQ01000001">
    <property type="protein sequence ID" value="KGR92377.1"/>
    <property type="molecule type" value="Genomic_DNA"/>
</dbReference>
<evidence type="ECO:0000256" key="4">
    <source>
        <dbReference type="ARBA" id="ARBA00022576"/>
    </source>
</evidence>
<dbReference type="GO" id="GO:1901605">
    <property type="term" value="P:alpha-amino acid metabolic process"/>
    <property type="evidence" value="ECO:0007669"/>
    <property type="project" value="TreeGrafter"/>
</dbReference>
<dbReference type="RefSeq" id="WP_036171001.1">
    <property type="nucleotide sequence ID" value="NZ_AVCZ01000001.1"/>
</dbReference>
<evidence type="ECO:0000256" key="5">
    <source>
        <dbReference type="ARBA" id="ARBA00022679"/>
    </source>
</evidence>
<evidence type="ECO:0000259" key="7">
    <source>
        <dbReference type="Pfam" id="PF00155"/>
    </source>
</evidence>
<dbReference type="eggNOG" id="COG1167">
    <property type="taxonomic scope" value="Bacteria"/>
</dbReference>
<dbReference type="GO" id="GO:0008483">
    <property type="term" value="F:transaminase activity"/>
    <property type="evidence" value="ECO:0007669"/>
    <property type="project" value="UniProtKB-KW"/>
</dbReference>
<evidence type="ECO:0000256" key="1">
    <source>
        <dbReference type="ARBA" id="ARBA00001933"/>
    </source>
</evidence>
<dbReference type="GO" id="GO:0030170">
    <property type="term" value="F:pyridoxal phosphate binding"/>
    <property type="evidence" value="ECO:0007669"/>
    <property type="project" value="InterPro"/>
</dbReference>
<feature type="domain" description="Aminotransferase class I/classII large" evidence="7">
    <location>
        <begin position="44"/>
        <end position="385"/>
    </location>
</feature>
<dbReference type="InterPro" id="IPR015421">
    <property type="entry name" value="PyrdxlP-dep_Trfase_major"/>
</dbReference>
<dbReference type="FunFam" id="3.40.640.10:FF:000053">
    <property type="entry name" value="Aminotransferase, class I"/>
    <property type="match status" value="1"/>
</dbReference>
<accession>A0A0A3JZH6</accession>
<comment type="cofactor">
    <cofactor evidence="1">
        <name>pyridoxal 5'-phosphate</name>
        <dbReference type="ChEBI" id="CHEBI:597326"/>
    </cofactor>
</comment>
<proteinExistence type="inferred from homology"/>
<comment type="subunit">
    <text evidence="3">Homodimer.</text>
</comment>
<comment type="similarity">
    <text evidence="2">Belongs to the class-I pyridoxal-phosphate-dependent aminotransferase family.</text>
</comment>